<organism evidence="4 5">
    <name type="scientific">Penicillium cinerascens</name>
    <dbReference type="NCBI Taxonomy" id="70096"/>
    <lineage>
        <taxon>Eukaryota</taxon>
        <taxon>Fungi</taxon>
        <taxon>Dikarya</taxon>
        <taxon>Ascomycota</taxon>
        <taxon>Pezizomycotina</taxon>
        <taxon>Eurotiomycetes</taxon>
        <taxon>Eurotiomycetidae</taxon>
        <taxon>Eurotiales</taxon>
        <taxon>Aspergillaceae</taxon>
        <taxon>Penicillium</taxon>
    </lineage>
</organism>
<keyword evidence="5" id="KW-1185">Reference proteome</keyword>
<protein>
    <recommendedName>
        <fullName evidence="6">Nitronate monooxygenase domain-containing protein</fullName>
    </recommendedName>
</protein>
<name>A0A9W9NAS9_9EURO</name>
<evidence type="ECO:0000313" key="5">
    <source>
        <dbReference type="Proteomes" id="UP001150904"/>
    </source>
</evidence>
<evidence type="ECO:0008006" key="6">
    <source>
        <dbReference type="Google" id="ProtNLM"/>
    </source>
</evidence>
<dbReference type="InterPro" id="IPR013785">
    <property type="entry name" value="Aldolase_TIM"/>
</dbReference>
<comment type="caution">
    <text evidence="4">The sequence shown here is derived from an EMBL/GenBank/DDBJ whole genome shotgun (WGS) entry which is preliminary data.</text>
</comment>
<evidence type="ECO:0000256" key="1">
    <source>
        <dbReference type="ARBA" id="ARBA00022630"/>
    </source>
</evidence>
<dbReference type="Gene3D" id="3.20.20.70">
    <property type="entry name" value="Aldolase class I"/>
    <property type="match status" value="1"/>
</dbReference>
<sequence>MSSTDQEKDLKILKEWFPYTTRPFIANAPMIGFADFRLATAVTKAGGLGFIGGAFNFSAESAQLAKLDGELTKARSELGITDSGTLPIGVGFITFTPTGFEENVVPLLEKHRVSAVWLSFPQSDDDHGPLISAIRDAQTRTEWSVKVFVQVGTVQGAATAAEQGADVIVVQGIDAGGHQWARGASLMSLLPDVRGSLGNVYKVAILAAGGIVDGRGCVAALGLGADGVVMGTRFVATEECPAPPHIKNSIVKAQDGAFSTVKSVQHDVFQSTDVFPRQYDGRALIGISWTESQSGVSDDEVIRRYKEAIKQGEDHRRTVWA</sequence>
<evidence type="ECO:0000256" key="2">
    <source>
        <dbReference type="ARBA" id="ARBA00022643"/>
    </source>
</evidence>
<dbReference type="Proteomes" id="UP001150904">
    <property type="component" value="Unassembled WGS sequence"/>
</dbReference>
<keyword evidence="3" id="KW-0560">Oxidoreductase</keyword>
<reference evidence="4" key="2">
    <citation type="journal article" date="2023" name="IMA Fungus">
        <title>Comparative genomic study of the Penicillium genus elucidates a diverse pangenome and 15 lateral gene transfer events.</title>
        <authorList>
            <person name="Petersen C."/>
            <person name="Sorensen T."/>
            <person name="Nielsen M.R."/>
            <person name="Sondergaard T.E."/>
            <person name="Sorensen J.L."/>
            <person name="Fitzpatrick D.A."/>
            <person name="Frisvad J.C."/>
            <person name="Nielsen K.L."/>
        </authorList>
    </citation>
    <scope>NUCLEOTIDE SEQUENCE</scope>
    <source>
        <strain evidence="4">IBT 15544</strain>
    </source>
</reference>
<evidence type="ECO:0000313" key="4">
    <source>
        <dbReference type="EMBL" id="KAJ5216402.1"/>
    </source>
</evidence>
<proteinExistence type="predicted"/>
<dbReference type="InterPro" id="IPR004136">
    <property type="entry name" value="NMO"/>
</dbReference>
<dbReference type="AlphaFoldDB" id="A0A9W9NAS9"/>
<accession>A0A9W9NAS9</accession>
<reference evidence="4" key="1">
    <citation type="submission" date="2022-12" db="EMBL/GenBank/DDBJ databases">
        <authorList>
            <person name="Petersen C."/>
        </authorList>
    </citation>
    <scope>NUCLEOTIDE SEQUENCE</scope>
    <source>
        <strain evidence="4">IBT 15544</strain>
    </source>
</reference>
<dbReference type="PANTHER" id="PTHR32332">
    <property type="entry name" value="2-NITROPROPANE DIOXYGENASE"/>
    <property type="match status" value="1"/>
</dbReference>
<dbReference type="GO" id="GO:0018580">
    <property type="term" value="F:nitronate monooxygenase activity"/>
    <property type="evidence" value="ECO:0007669"/>
    <property type="project" value="InterPro"/>
</dbReference>
<dbReference type="CDD" id="cd04730">
    <property type="entry name" value="NPD_like"/>
    <property type="match status" value="1"/>
</dbReference>
<keyword evidence="1" id="KW-0285">Flavoprotein</keyword>
<dbReference type="EMBL" id="JAPQKR010000005">
    <property type="protein sequence ID" value="KAJ5216402.1"/>
    <property type="molecule type" value="Genomic_DNA"/>
</dbReference>
<dbReference type="GeneID" id="83177172"/>
<keyword evidence="2" id="KW-0288">FMN</keyword>
<dbReference type="RefSeq" id="XP_058312215.1">
    <property type="nucleotide sequence ID" value="XM_058449871.1"/>
</dbReference>
<dbReference type="SUPFAM" id="SSF51412">
    <property type="entry name" value="Inosine monophosphate dehydrogenase (IMPDH)"/>
    <property type="match status" value="1"/>
</dbReference>
<dbReference type="PANTHER" id="PTHR32332:SF34">
    <property type="entry name" value="2-NITROPROPANE DIOXYGENASE FAMILY, PUTATIVE-RELATED"/>
    <property type="match status" value="1"/>
</dbReference>
<evidence type="ECO:0000256" key="3">
    <source>
        <dbReference type="ARBA" id="ARBA00023002"/>
    </source>
</evidence>
<gene>
    <name evidence="4" type="ORF">N7498_002809</name>
</gene>
<dbReference type="OrthoDB" id="2349068at2759"/>
<dbReference type="Pfam" id="PF03060">
    <property type="entry name" value="NMO"/>
    <property type="match status" value="1"/>
</dbReference>